<dbReference type="AlphaFoldDB" id="A0A9W9K2I2"/>
<name>A0A9W9K2I2_9EURO</name>
<comment type="caution">
    <text evidence="1">The sequence shown here is derived from an EMBL/GenBank/DDBJ whole genome shotgun (WGS) entry which is preliminary data.</text>
</comment>
<protein>
    <submittedName>
        <fullName evidence="1">Uncharacterized protein</fullName>
    </submittedName>
</protein>
<organism evidence="1 2">
    <name type="scientific">Penicillium argentinense</name>
    <dbReference type="NCBI Taxonomy" id="1131581"/>
    <lineage>
        <taxon>Eukaryota</taxon>
        <taxon>Fungi</taxon>
        <taxon>Dikarya</taxon>
        <taxon>Ascomycota</taxon>
        <taxon>Pezizomycotina</taxon>
        <taxon>Eurotiomycetes</taxon>
        <taxon>Eurotiomycetidae</taxon>
        <taxon>Eurotiales</taxon>
        <taxon>Aspergillaceae</taxon>
        <taxon>Penicillium</taxon>
    </lineage>
</organism>
<dbReference type="Proteomes" id="UP001149074">
    <property type="component" value="Unassembled WGS sequence"/>
</dbReference>
<sequence>MNFSSNADLDMGDMNWNQVLTLYPSVEASNGEIADLIYGSNEAFERAWTLHALVSPGYLTSDLEPHFRRIGASRCFALSFDLQPQSRALAAASDFDPRRSHAEDLEDEELEVIYEADRLTEIKELKMEGLRDVLPVHHASLTLTDEELRAFFVIHADDTMGWD</sequence>
<evidence type="ECO:0000313" key="1">
    <source>
        <dbReference type="EMBL" id="KAJ5090749.1"/>
    </source>
</evidence>
<keyword evidence="2" id="KW-1185">Reference proteome</keyword>
<proteinExistence type="predicted"/>
<reference evidence="1" key="2">
    <citation type="journal article" date="2023" name="IMA Fungus">
        <title>Comparative genomic study of the Penicillium genus elucidates a diverse pangenome and 15 lateral gene transfer events.</title>
        <authorList>
            <person name="Petersen C."/>
            <person name="Sorensen T."/>
            <person name="Nielsen M.R."/>
            <person name="Sondergaard T.E."/>
            <person name="Sorensen J.L."/>
            <person name="Fitzpatrick D.A."/>
            <person name="Frisvad J.C."/>
            <person name="Nielsen K.L."/>
        </authorList>
    </citation>
    <scope>NUCLEOTIDE SEQUENCE</scope>
    <source>
        <strain evidence="1">IBT 30761</strain>
    </source>
</reference>
<dbReference type="OrthoDB" id="508139at2759"/>
<gene>
    <name evidence="1" type="ORF">N7532_009433</name>
</gene>
<dbReference type="RefSeq" id="XP_056472730.1">
    <property type="nucleotide sequence ID" value="XM_056621924.1"/>
</dbReference>
<dbReference type="GeneID" id="81360903"/>
<accession>A0A9W9K2I2</accession>
<reference evidence="1" key="1">
    <citation type="submission" date="2022-11" db="EMBL/GenBank/DDBJ databases">
        <authorList>
            <person name="Petersen C."/>
        </authorList>
    </citation>
    <scope>NUCLEOTIDE SEQUENCE</scope>
    <source>
        <strain evidence="1">IBT 30761</strain>
    </source>
</reference>
<evidence type="ECO:0000313" key="2">
    <source>
        <dbReference type="Proteomes" id="UP001149074"/>
    </source>
</evidence>
<dbReference type="EMBL" id="JAPQKI010000009">
    <property type="protein sequence ID" value="KAJ5090749.1"/>
    <property type="molecule type" value="Genomic_DNA"/>
</dbReference>